<dbReference type="InterPro" id="IPR000620">
    <property type="entry name" value="EamA_dom"/>
</dbReference>
<keyword evidence="5 6" id="KW-0472">Membrane</keyword>
<evidence type="ECO:0000256" key="1">
    <source>
        <dbReference type="ARBA" id="ARBA00004651"/>
    </source>
</evidence>
<name>A0ABN7K960_9BACT</name>
<dbReference type="InterPro" id="IPR051258">
    <property type="entry name" value="Diverse_Substrate_Transporter"/>
</dbReference>
<dbReference type="Proteomes" id="UP000789359">
    <property type="component" value="Unassembled WGS sequence"/>
</dbReference>
<protein>
    <recommendedName>
        <fullName evidence="7">EamA domain-containing protein</fullName>
    </recommendedName>
</protein>
<dbReference type="RefSeq" id="WP_230057337.1">
    <property type="nucleotide sequence ID" value="NZ_CAJHOE010000005.1"/>
</dbReference>
<keyword evidence="2" id="KW-1003">Cell membrane</keyword>
<dbReference type="Pfam" id="PF00892">
    <property type="entry name" value="EamA"/>
    <property type="match status" value="2"/>
</dbReference>
<keyword evidence="4 6" id="KW-1133">Transmembrane helix</keyword>
<dbReference type="PANTHER" id="PTHR42920">
    <property type="entry name" value="OS03G0707200 PROTEIN-RELATED"/>
    <property type="match status" value="1"/>
</dbReference>
<dbReference type="PANTHER" id="PTHR42920:SF5">
    <property type="entry name" value="EAMA DOMAIN-CONTAINING PROTEIN"/>
    <property type="match status" value="1"/>
</dbReference>
<evidence type="ECO:0000256" key="4">
    <source>
        <dbReference type="ARBA" id="ARBA00022989"/>
    </source>
</evidence>
<evidence type="ECO:0000259" key="7">
    <source>
        <dbReference type="Pfam" id="PF00892"/>
    </source>
</evidence>
<comment type="caution">
    <text evidence="8">The sequence shown here is derived from an EMBL/GenBank/DDBJ whole genome shotgun (WGS) entry which is preliminary data.</text>
</comment>
<dbReference type="InterPro" id="IPR037185">
    <property type="entry name" value="EmrE-like"/>
</dbReference>
<evidence type="ECO:0000256" key="3">
    <source>
        <dbReference type="ARBA" id="ARBA00022692"/>
    </source>
</evidence>
<evidence type="ECO:0000313" key="8">
    <source>
        <dbReference type="EMBL" id="CAD7288991.1"/>
    </source>
</evidence>
<feature type="transmembrane region" description="Helical" evidence="6">
    <location>
        <begin position="262"/>
        <end position="285"/>
    </location>
</feature>
<gene>
    <name evidence="8" type="ORF">LMG8286_01594</name>
</gene>
<sequence length="299" mass="32863">MTLQTKADLALIVVALVWGITFLPMGEALKTNGVFVMLFWRFFLSGIFMSLVALKLAKKFDINSVKYGVVLGVVLFSSFAFQTFALKLTYSSTVAFITGLECVMVPFIAAACFRQGVSVFAIVGAFVAIFGLWFLSDAKLGLGFGELFALLCAVFYALYTVLNGHFVVKCELYTLVCTVFFVIAIISFGCAFVFENGVIPVLDEPFFRAIVITVVFGTIFCYFLQTAMQRYTTATKAALFFSLEPVSAGFVGYYFGAEILTLWQIFGAAMIICGVLISELGAYLLSSFKTKSKEANRSY</sequence>
<feature type="transmembrane region" description="Helical" evidence="6">
    <location>
        <begin position="117"/>
        <end position="135"/>
    </location>
</feature>
<feature type="domain" description="EamA" evidence="7">
    <location>
        <begin position="144"/>
        <end position="277"/>
    </location>
</feature>
<feature type="transmembrane region" description="Helical" evidence="6">
    <location>
        <begin position="38"/>
        <end position="57"/>
    </location>
</feature>
<keyword evidence="3 6" id="KW-0812">Transmembrane</keyword>
<feature type="domain" description="EamA" evidence="7">
    <location>
        <begin position="6"/>
        <end position="136"/>
    </location>
</feature>
<evidence type="ECO:0000256" key="6">
    <source>
        <dbReference type="SAM" id="Phobius"/>
    </source>
</evidence>
<feature type="transmembrane region" description="Helical" evidence="6">
    <location>
        <begin position="90"/>
        <end position="110"/>
    </location>
</feature>
<evidence type="ECO:0000256" key="5">
    <source>
        <dbReference type="ARBA" id="ARBA00023136"/>
    </source>
</evidence>
<feature type="transmembrane region" description="Helical" evidence="6">
    <location>
        <begin position="7"/>
        <end position="26"/>
    </location>
</feature>
<feature type="transmembrane region" description="Helical" evidence="6">
    <location>
        <begin position="141"/>
        <end position="160"/>
    </location>
</feature>
<evidence type="ECO:0000256" key="2">
    <source>
        <dbReference type="ARBA" id="ARBA00022475"/>
    </source>
</evidence>
<dbReference type="EMBL" id="CAJHOE010000005">
    <property type="protein sequence ID" value="CAD7288991.1"/>
    <property type="molecule type" value="Genomic_DNA"/>
</dbReference>
<keyword evidence="9" id="KW-1185">Reference proteome</keyword>
<feature type="transmembrane region" description="Helical" evidence="6">
    <location>
        <begin position="206"/>
        <end position="225"/>
    </location>
</feature>
<reference evidence="8 9" key="1">
    <citation type="submission" date="2020-11" db="EMBL/GenBank/DDBJ databases">
        <authorList>
            <person name="Peeters C."/>
        </authorList>
    </citation>
    <scope>NUCLEOTIDE SEQUENCE [LARGE SCALE GENOMIC DNA]</scope>
    <source>
        <strain evidence="8 9">LMG 8286</strain>
    </source>
</reference>
<evidence type="ECO:0000313" key="9">
    <source>
        <dbReference type="Proteomes" id="UP000789359"/>
    </source>
</evidence>
<dbReference type="SUPFAM" id="SSF103481">
    <property type="entry name" value="Multidrug resistance efflux transporter EmrE"/>
    <property type="match status" value="2"/>
</dbReference>
<accession>A0ABN7K960</accession>
<feature type="transmembrane region" description="Helical" evidence="6">
    <location>
        <begin position="237"/>
        <end position="256"/>
    </location>
</feature>
<organism evidence="8 9">
    <name type="scientific">Campylobacter suis</name>
    <dbReference type="NCBI Taxonomy" id="2790657"/>
    <lineage>
        <taxon>Bacteria</taxon>
        <taxon>Pseudomonadati</taxon>
        <taxon>Campylobacterota</taxon>
        <taxon>Epsilonproteobacteria</taxon>
        <taxon>Campylobacterales</taxon>
        <taxon>Campylobacteraceae</taxon>
        <taxon>Campylobacter</taxon>
    </lineage>
</organism>
<feature type="transmembrane region" description="Helical" evidence="6">
    <location>
        <begin position="172"/>
        <end position="194"/>
    </location>
</feature>
<comment type="subcellular location">
    <subcellularLocation>
        <location evidence="1">Cell membrane</location>
        <topology evidence="1">Multi-pass membrane protein</topology>
    </subcellularLocation>
</comment>
<feature type="transmembrane region" description="Helical" evidence="6">
    <location>
        <begin position="64"/>
        <end position="84"/>
    </location>
</feature>
<proteinExistence type="predicted"/>